<feature type="compositionally biased region" description="Polar residues" evidence="1">
    <location>
        <begin position="497"/>
        <end position="506"/>
    </location>
</feature>
<feature type="compositionally biased region" description="Acidic residues" evidence="1">
    <location>
        <begin position="372"/>
        <end position="395"/>
    </location>
</feature>
<evidence type="ECO:0000256" key="1">
    <source>
        <dbReference type="SAM" id="MobiDB-lite"/>
    </source>
</evidence>
<feature type="compositionally biased region" description="Basic and acidic residues" evidence="1">
    <location>
        <begin position="319"/>
        <end position="332"/>
    </location>
</feature>
<accession>A0A226CZ51</accession>
<evidence type="ECO:0000313" key="3">
    <source>
        <dbReference type="Proteomes" id="UP000198287"/>
    </source>
</evidence>
<protein>
    <submittedName>
        <fullName evidence="2">Uncharacterized protein</fullName>
    </submittedName>
</protein>
<evidence type="ECO:0000313" key="2">
    <source>
        <dbReference type="EMBL" id="OXA38233.1"/>
    </source>
</evidence>
<sequence length="545" mass="60458">MCVGRMNRRPQILVPDLPVREDHIFRQDEAVWTLATGRAQEIEVSLGVVVASSREGNQDLYRIHWPGFAWKDDYIVQKLLPPPGTMILIPTRWRKSPLNLLPPPTLAQRVYISALVPQDMRDLAPEPLRGQEYAGMQEDEGDRDLPDEHQYNVPRLPDVEVGVIPTPAEVRGELCHSVLARKVRDEAAVQILALRRGAGHQLPVDVDGALDLIVSEIKAQETRGLFVSEHLYWLWCERLMQGAVRLMYCPICNTGVTFGQRTSFNAHLNREHDLLATTHACGFPTCPYSSMFVEYLLSDDILPLLATMRPTKLPGGDNSFREDPSEPRDRYQQETSPSPSPAPCVGTCPDGRNRTRELARSSSSSSAPPPQEVDEAETDDDDSSGGEEDSDDDDPPPPHLLGLSLVHQQGEALAQQRRLALVQGLGMEPIVGTPRDGALARQTEEKTLPEVLRGGLHGLLLVEVPEEQLLGTWIKAGPSPRMLPLREHRNDPPCAINRSQDQSGPGETSDAGQLYVQKLSSGDGPRTYVNINELNFITRLSFITL</sequence>
<feature type="region of interest" description="Disordered" evidence="1">
    <location>
        <begin position="308"/>
        <end position="400"/>
    </location>
</feature>
<proteinExistence type="predicted"/>
<feature type="region of interest" description="Disordered" evidence="1">
    <location>
        <begin position="485"/>
        <end position="510"/>
    </location>
</feature>
<name>A0A226CZ51_FOLCA</name>
<dbReference type="EMBL" id="LNIX01000047">
    <property type="protein sequence ID" value="OXA38233.1"/>
    <property type="molecule type" value="Genomic_DNA"/>
</dbReference>
<comment type="caution">
    <text evidence="2">The sequence shown here is derived from an EMBL/GenBank/DDBJ whole genome shotgun (WGS) entry which is preliminary data.</text>
</comment>
<dbReference type="Proteomes" id="UP000198287">
    <property type="component" value="Unassembled WGS sequence"/>
</dbReference>
<organism evidence="2 3">
    <name type="scientific">Folsomia candida</name>
    <name type="common">Springtail</name>
    <dbReference type="NCBI Taxonomy" id="158441"/>
    <lineage>
        <taxon>Eukaryota</taxon>
        <taxon>Metazoa</taxon>
        <taxon>Ecdysozoa</taxon>
        <taxon>Arthropoda</taxon>
        <taxon>Hexapoda</taxon>
        <taxon>Collembola</taxon>
        <taxon>Entomobryomorpha</taxon>
        <taxon>Isotomoidea</taxon>
        <taxon>Isotomidae</taxon>
        <taxon>Proisotominae</taxon>
        <taxon>Folsomia</taxon>
    </lineage>
</organism>
<keyword evidence="3" id="KW-1185">Reference proteome</keyword>
<reference evidence="2 3" key="1">
    <citation type="submission" date="2015-12" db="EMBL/GenBank/DDBJ databases">
        <title>The genome of Folsomia candida.</title>
        <authorList>
            <person name="Faddeeva A."/>
            <person name="Derks M.F."/>
            <person name="Anvar Y."/>
            <person name="Smit S."/>
            <person name="Van Straalen N."/>
            <person name="Roelofs D."/>
        </authorList>
    </citation>
    <scope>NUCLEOTIDE SEQUENCE [LARGE SCALE GENOMIC DNA]</scope>
    <source>
        <strain evidence="2 3">VU population</strain>
        <tissue evidence="2">Whole body</tissue>
    </source>
</reference>
<dbReference type="AlphaFoldDB" id="A0A226CZ51"/>
<gene>
    <name evidence="2" type="ORF">Fcan01_26975</name>
</gene>